<keyword evidence="1" id="KW-0812">Transmembrane</keyword>
<keyword evidence="4" id="KW-1185">Reference proteome</keyword>
<dbReference type="RefSeq" id="WP_238721462.1">
    <property type="nucleotide sequence ID" value="NZ_JAHQCW010000013.1"/>
</dbReference>
<sequence length="254" mass="27718">MGKLMRIELLKAVRNRYLWITFGAVLAVGAIQCAYLLWSLGNGAVAGSGASDLSVRSTGLSMTRAISSLLVMCPYGWSYLAETRHGYWKQIITRTGRKNYVLAKYAVIFLTSGFAATVPLTLQMTAEYGIRWRYLDLELPGFVHNPVLSVLLYFIGEWILSGLMAGFGLMISMFCKHMAAAIGIPGLFCLLYRLANAGLFSHLASSGTGDGTALVFQGILLGEVLLLFAVTLPVCVYRGEHLDVLEEGSRADEN</sequence>
<keyword evidence="1" id="KW-1133">Transmembrane helix</keyword>
<feature type="transmembrane region" description="Helical" evidence="1">
    <location>
        <begin position="61"/>
        <end position="81"/>
    </location>
</feature>
<accession>A0A949K116</accession>
<protein>
    <submittedName>
        <fullName evidence="2">Uncharacterized protein</fullName>
    </submittedName>
</protein>
<comment type="caution">
    <text evidence="2">The sequence shown here is derived from an EMBL/GenBank/DDBJ whole genome shotgun (WGS) entry which is preliminary data.</text>
</comment>
<feature type="transmembrane region" description="Helical" evidence="1">
    <location>
        <begin position="146"/>
        <end position="171"/>
    </location>
</feature>
<dbReference type="EMBL" id="JAHQCW010000013">
    <property type="protein sequence ID" value="MBU9736846.1"/>
    <property type="molecule type" value="Genomic_DNA"/>
</dbReference>
<dbReference type="AlphaFoldDB" id="A0A949K116"/>
<feature type="transmembrane region" description="Helical" evidence="1">
    <location>
        <begin position="215"/>
        <end position="237"/>
    </location>
</feature>
<evidence type="ECO:0000256" key="1">
    <source>
        <dbReference type="SAM" id="Phobius"/>
    </source>
</evidence>
<proteinExistence type="predicted"/>
<gene>
    <name evidence="2" type="ORF">KTH89_09470</name>
    <name evidence="3" type="ORF">KTH89_09875</name>
</gene>
<evidence type="ECO:0000313" key="2">
    <source>
        <dbReference type="EMBL" id="MBU9736765.1"/>
    </source>
</evidence>
<dbReference type="EMBL" id="JAHQCW010000013">
    <property type="protein sequence ID" value="MBU9736765.1"/>
    <property type="molecule type" value="Genomic_DNA"/>
</dbReference>
<organism evidence="2 4">
    <name type="scientific">Diplocloster agilis</name>
    <dbReference type="NCBI Taxonomy" id="2850323"/>
    <lineage>
        <taxon>Bacteria</taxon>
        <taxon>Bacillati</taxon>
        <taxon>Bacillota</taxon>
        <taxon>Clostridia</taxon>
        <taxon>Lachnospirales</taxon>
        <taxon>Lachnospiraceae</taxon>
        <taxon>Diplocloster</taxon>
    </lineage>
</organism>
<feature type="transmembrane region" description="Helical" evidence="1">
    <location>
        <begin position="20"/>
        <end position="41"/>
    </location>
</feature>
<evidence type="ECO:0000313" key="3">
    <source>
        <dbReference type="EMBL" id="MBU9736846.1"/>
    </source>
</evidence>
<feature type="transmembrane region" description="Helical" evidence="1">
    <location>
        <begin position="102"/>
        <end position="126"/>
    </location>
</feature>
<name>A0A949K116_9FIRM</name>
<evidence type="ECO:0000313" key="4">
    <source>
        <dbReference type="Proteomes" id="UP000712157"/>
    </source>
</evidence>
<feature type="transmembrane region" description="Helical" evidence="1">
    <location>
        <begin position="178"/>
        <end position="195"/>
    </location>
</feature>
<dbReference type="Proteomes" id="UP000712157">
    <property type="component" value="Unassembled WGS sequence"/>
</dbReference>
<reference evidence="2" key="1">
    <citation type="submission" date="2021-06" db="EMBL/GenBank/DDBJ databases">
        <title>Description of novel taxa of the family Lachnospiraceae.</title>
        <authorList>
            <person name="Chaplin A.V."/>
            <person name="Sokolova S.R."/>
            <person name="Pikina A.P."/>
            <person name="Korzhanova M."/>
            <person name="Belova V."/>
            <person name="Korostin D."/>
            <person name="Efimov B.A."/>
        </authorList>
    </citation>
    <scope>NUCLEOTIDE SEQUENCE</scope>
    <source>
        <strain evidence="2">ASD5720</strain>
    </source>
</reference>
<keyword evidence="1" id="KW-0472">Membrane</keyword>